<keyword evidence="1" id="KW-0812">Transmembrane</keyword>
<name>A0A381TJE0_9ZZZZ</name>
<reference evidence="2" key="1">
    <citation type="submission" date="2018-05" db="EMBL/GenBank/DDBJ databases">
        <authorList>
            <person name="Lanie J.A."/>
            <person name="Ng W.-L."/>
            <person name="Kazmierczak K.M."/>
            <person name="Andrzejewski T.M."/>
            <person name="Davidsen T.M."/>
            <person name="Wayne K.J."/>
            <person name="Tettelin H."/>
            <person name="Glass J.I."/>
            <person name="Rusch D."/>
            <person name="Podicherti R."/>
            <person name="Tsui H.-C.T."/>
            <person name="Winkler M.E."/>
        </authorList>
    </citation>
    <scope>NUCLEOTIDE SEQUENCE</scope>
</reference>
<keyword evidence="1" id="KW-0472">Membrane</keyword>
<dbReference type="Gene3D" id="3.40.50.2000">
    <property type="entry name" value="Glycogen Phosphorylase B"/>
    <property type="match status" value="1"/>
</dbReference>
<proteinExistence type="predicted"/>
<evidence type="ECO:0000313" key="2">
    <source>
        <dbReference type="EMBL" id="SVA15648.1"/>
    </source>
</evidence>
<keyword evidence="1" id="KW-1133">Transmembrane helix</keyword>
<protein>
    <submittedName>
        <fullName evidence="2">Uncharacterized protein</fullName>
    </submittedName>
</protein>
<dbReference type="EMBL" id="UINC01004615">
    <property type="protein sequence ID" value="SVA15648.1"/>
    <property type="molecule type" value="Genomic_DNA"/>
</dbReference>
<sequence>VKDTTQPKNILLIRSAANTLNATIKSLKNEFPDSKITVFAPESALESLENHPNIDATISAGPINRMSIFSVKKKMIRKMRCGQFDLAIALYNIDHGMGYSNIDFLAWVSGAETIRGYNVRGTFIEFNGWGILKKYFLEKTSFTWFIINAFTTIALFAFITLGLLFEWTVRKVFAITSPKRTLSPRQEKVVLPQDTKPSSIHSLTTKAHQKV</sequence>
<accession>A0A381TJE0</accession>
<feature type="non-terminal residue" evidence="2">
    <location>
        <position position="1"/>
    </location>
</feature>
<evidence type="ECO:0000256" key="1">
    <source>
        <dbReference type="SAM" id="Phobius"/>
    </source>
</evidence>
<organism evidence="2">
    <name type="scientific">marine metagenome</name>
    <dbReference type="NCBI Taxonomy" id="408172"/>
    <lineage>
        <taxon>unclassified sequences</taxon>
        <taxon>metagenomes</taxon>
        <taxon>ecological metagenomes</taxon>
    </lineage>
</organism>
<feature type="transmembrane region" description="Helical" evidence="1">
    <location>
        <begin position="142"/>
        <end position="165"/>
    </location>
</feature>
<gene>
    <name evidence="2" type="ORF">METZ01_LOCUS68502</name>
</gene>
<dbReference type="SUPFAM" id="SSF53756">
    <property type="entry name" value="UDP-Glycosyltransferase/glycogen phosphorylase"/>
    <property type="match status" value="1"/>
</dbReference>
<dbReference type="AlphaFoldDB" id="A0A381TJE0"/>